<keyword evidence="1" id="KW-0732">Signal</keyword>
<keyword evidence="3" id="KW-1185">Reference proteome</keyword>
<organism evidence="2 3">
    <name type="scientific">Pseudoprevotella muciniphila</name>
    <dbReference type="NCBI Taxonomy" id="2133944"/>
    <lineage>
        <taxon>Bacteria</taxon>
        <taxon>Pseudomonadati</taxon>
        <taxon>Bacteroidota</taxon>
        <taxon>Bacteroidia</taxon>
        <taxon>Bacteroidales</taxon>
        <taxon>Prevotellaceae</taxon>
        <taxon>Pseudoprevotella</taxon>
    </lineage>
</organism>
<feature type="chain" id="PRO_5024399680" evidence="1">
    <location>
        <begin position="19"/>
        <end position="162"/>
    </location>
</feature>
<feature type="signal peptide" evidence="1">
    <location>
        <begin position="1"/>
        <end position="18"/>
    </location>
</feature>
<sequence>MKKFLFIALMSLMTLSIAAQKFTIPAGTRVHCKLVNNVRGAKVDVGDKVQFTVSNDVIVDGKVAIKYGTPVVGTVYEAKRSSWWGTRGRLGIKLNEVDLMNGYSVPLSNGDLYVKGDNRTTLSVLLFCFAAIPCCFICGERAEAQAGTEVVAHVAMDTEIRL</sequence>
<proteinExistence type="predicted"/>
<evidence type="ECO:0000256" key="1">
    <source>
        <dbReference type="SAM" id="SignalP"/>
    </source>
</evidence>
<dbReference type="AlphaFoldDB" id="A0A5P8E9A9"/>
<dbReference type="EMBL" id="CP033459">
    <property type="protein sequence ID" value="QFQ13487.1"/>
    <property type="molecule type" value="Genomic_DNA"/>
</dbReference>
<gene>
    <name evidence="2" type="ORF">C7Y71_010975</name>
</gene>
<dbReference type="KEGG" id="alq:C7Y71_010975"/>
<evidence type="ECO:0000313" key="3">
    <source>
        <dbReference type="Proteomes" id="UP000249375"/>
    </source>
</evidence>
<dbReference type="OrthoDB" id="1069633at2"/>
<evidence type="ECO:0000313" key="2">
    <source>
        <dbReference type="EMBL" id="QFQ13487.1"/>
    </source>
</evidence>
<reference evidence="2 3" key="1">
    <citation type="submission" date="2018-11" db="EMBL/GenBank/DDBJ databases">
        <authorList>
            <person name="Na S.W."/>
            <person name="Baik M."/>
        </authorList>
    </citation>
    <scope>NUCLEOTIDE SEQUENCE [LARGE SCALE GENOMIC DNA]</scope>
    <source>
        <strain evidence="2 3">E39</strain>
    </source>
</reference>
<accession>A0A5P8E9A9</accession>
<protein>
    <submittedName>
        <fullName evidence="2">Uncharacterized protein</fullName>
    </submittedName>
</protein>
<dbReference type="Proteomes" id="UP000249375">
    <property type="component" value="Chromosome"/>
</dbReference>
<name>A0A5P8E9A9_9BACT</name>
<dbReference type="RefSeq" id="WP_111898836.1">
    <property type="nucleotide sequence ID" value="NZ_CP033459.1"/>
</dbReference>